<protein>
    <submittedName>
        <fullName evidence="2">Uncharacterized protein</fullName>
    </submittedName>
</protein>
<comment type="caution">
    <text evidence="2">The sequence shown here is derived from an EMBL/GenBank/DDBJ whole genome shotgun (WGS) entry which is preliminary data.</text>
</comment>
<sequence>MGNNNNDDEPWARTRPDNVPQPRPPSTPPLPAPVLAPAPWLSPLQSPRRGARCSFLERRERCALPIGRARRGGWPGPAIGSRAGQRATRADGVMEAAAVAVTRSRERERQGPAAAEAGTPEEEEQEPRPRRRRPGRRWDCGARGSPARARRGAGVRHRWVSGWQRPSAPVLPAVPAPLPGNRLQPPCLTPRNANSSGRGARRESRRPGQTPASHAASLCGRSWRRC</sequence>
<keyword evidence="3" id="KW-1185">Reference proteome</keyword>
<proteinExistence type="predicted"/>
<dbReference type="EMBL" id="JASSZA010000005">
    <property type="protein sequence ID" value="KAK2112209.1"/>
    <property type="molecule type" value="Genomic_DNA"/>
</dbReference>
<evidence type="ECO:0000313" key="3">
    <source>
        <dbReference type="Proteomes" id="UP001266305"/>
    </source>
</evidence>
<reference evidence="2 3" key="1">
    <citation type="submission" date="2023-05" db="EMBL/GenBank/DDBJ databases">
        <title>B98-5 Cell Line De Novo Hybrid Assembly: An Optical Mapping Approach.</title>
        <authorList>
            <person name="Kananen K."/>
            <person name="Auerbach J.A."/>
            <person name="Kautto E."/>
            <person name="Blachly J.S."/>
        </authorList>
    </citation>
    <scope>NUCLEOTIDE SEQUENCE [LARGE SCALE GENOMIC DNA]</scope>
    <source>
        <strain evidence="2">B95-8</strain>
        <tissue evidence="2">Cell line</tissue>
    </source>
</reference>
<dbReference type="Proteomes" id="UP001266305">
    <property type="component" value="Unassembled WGS sequence"/>
</dbReference>
<feature type="region of interest" description="Disordered" evidence="1">
    <location>
        <begin position="1"/>
        <end position="226"/>
    </location>
</feature>
<feature type="compositionally biased region" description="Pro residues" evidence="1">
    <location>
        <begin position="19"/>
        <end position="36"/>
    </location>
</feature>
<organism evidence="2 3">
    <name type="scientific">Saguinus oedipus</name>
    <name type="common">Cotton-top tamarin</name>
    <name type="synonym">Oedipomidas oedipus</name>
    <dbReference type="NCBI Taxonomy" id="9490"/>
    <lineage>
        <taxon>Eukaryota</taxon>
        <taxon>Metazoa</taxon>
        <taxon>Chordata</taxon>
        <taxon>Craniata</taxon>
        <taxon>Vertebrata</taxon>
        <taxon>Euteleostomi</taxon>
        <taxon>Mammalia</taxon>
        <taxon>Eutheria</taxon>
        <taxon>Euarchontoglires</taxon>
        <taxon>Primates</taxon>
        <taxon>Haplorrhini</taxon>
        <taxon>Platyrrhini</taxon>
        <taxon>Cebidae</taxon>
        <taxon>Callitrichinae</taxon>
        <taxon>Saguinus</taxon>
    </lineage>
</organism>
<gene>
    <name evidence="2" type="ORF">P7K49_011956</name>
</gene>
<accession>A0ABQ9VTN9</accession>
<evidence type="ECO:0000256" key="1">
    <source>
        <dbReference type="SAM" id="MobiDB-lite"/>
    </source>
</evidence>
<feature type="compositionally biased region" description="Basic residues" evidence="1">
    <location>
        <begin position="148"/>
        <end position="159"/>
    </location>
</feature>
<name>A0ABQ9VTN9_SAGOE</name>
<evidence type="ECO:0000313" key="2">
    <source>
        <dbReference type="EMBL" id="KAK2112209.1"/>
    </source>
</evidence>